<protein>
    <recommendedName>
        <fullName evidence="5">Sucrose-phosphate synthase</fullName>
    </recommendedName>
</protein>
<keyword evidence="2" id="KW-0808">Transferase</keyword>
<gene>
    <name evidence="3" type="ORF">FPE_LOCUS25607</name>
</gene>
<dbReference type="Proteomes" id="UP000834106">
    <property type="component" value="Chromosome 15"/>
</dbReference>
<evidence type="ECO:0000313" key="4">
    <source>
        <dbReference type="Proteomes" id="UP000834106"/>
    </source>
</evidence>
<name>A0AAD2A416_9LAMI</name>
<dbReference type="GO" id="GO:0016757">
    <property type="term" value="F:glycosyltransferase activity"/>
    <property type="evidence" value="ECO:0007669"/>
    <property type="project" value="UniProtKB-KW"/>
</dbReference>
<keyword evidence="1" id="KW-0328">Glycosyltransferase</keyword>
<dbReference type="EMBL" id="OU503050">
    <property type="protein sequence ID" value="CAI9778177.1"/>
    <property type="molecule type" value="Genomic_DNA"/>
</dbReference>
<keyword evidence="4" id="KW-1185">Reference proteome</keyword>
<dbReference type="InterPro" id="IPR044161">
    <property type="entry name" value="SPS"/>
</dbReference>
<evidence type="ECO:0008006" key="5">
    <source>
        <dbReference type="Google" id="ProtNLM"/>
    </source>
</evidence>
<accession>A0AAD2A416</accession>
<dbReference type="Gene3D" id="3.40.50.2000">
    <property type="entry name" value="Glycogen Phosphorylase B"/>
    <property type="match status" value="1"/>
</dbReference>
<evidence type="ECO:0000313" key="3">
    <source>
        <dbReference type="EMBL" id="CAI9778177.1"/>
    </source>
</evidence>
<dbReference type="PANTHER" id="PTHR46039:SF1">
    <property type="entry name" value="SUCROSE-PHOSPHATE SYNTHASE 4"/>
    <property type="match status" value="1"/>
</dbReference>
<proteinExistence type="predicted"/>
<evidence type="ECO:0000256" key="1">
    <source>
        <dbReference type="ARBA" id="ARBA00022676"/>
    </source>
</evidence>
<dbReference type="PANTHER" id="PTHR46039">
    <property type="entry name" value="SUCROSE-PHOSPHATE SYNTHASE 3-RELATED"/>
    <property type="match status" value="1"/>
</dbReference>
<evidence type="ECO:0000256" key="2">
    <source>
        <dbReference type="ARBA" id="ARBA00022679"/>
    </source>
</evidence>
<sequence>MGENEWLNGYLEAILDVEAGGRRAIEESSDGSSKKKSIFLRKRFDEKNQIHKVKEEKHFSPTKYFVEEVINSFDEADLHKTWIKVVATRNSRERSNRLENMCWRIWHLSRKKKQIAWDDAQKLVKRRLEREKATEDLSELSEGERDKTDSNQSDFVTDIARINSDNQIWSDDKSRQLYIVLISLHGLVRAENMELGRDSDAGGRVKYVVELAQALANMNGIHRVDLLT</sequence>
<dbReference type="AlphaFoldDB" id="A0AAD2A416"/>
<organism evidence="3 4">
    <name type="scientific">Fraxinus pennsylvanica</name>
    <dbReference type="NCBI Taxonomy" id="56036"/>
    <lineage>
        <taxon>Eukaryota</taxon>
        <taxon>Viridiplantae</taxon>
        <taxon>Streptophyta</taxon>
        <taxon>Embryophyta</taxon>
        <taxon>Tracheophyta</taxon>
        <taxon>Spermatophyta</taxon>
        <taxon>Magnoliopsida</taxon>
        <taxon>eudicotyledons</taxon>
        <taxon>Gunneridae</taxon>
        <taxon>Pentapetalae</taxon>
        <taxon>asterids</taxon>
        <taxon>lamiids</taxon>
        <taxon>Lamiales</taxon>
        <taxon>Oleaceae</taxon>
        <taxon>Oleeae</taxon>
        <taxon>Fraxinus</taxon>
    </lineage>
</organism>
<reference evidence="3" key="1">
    <citation type="submission" date="2023-05" db="EMBL/GenBank/DDBJ databases">
        <authorList>
            <person name="Huff M."/>
        </authorList>
    </citation>
    <scope>NUCLEOTIDE SEQUENCE</scope>
</reference>